<evidence type="ECO:0000256" key="1">
    <source>
        <dbReference type="ARBA" id="ARBA00005513"/>
    </source>
</evidence>
<keyword evidence="14" id="KW-0175">Coiled coil</keyword>
<evidence type="ECO:0000256" key="4">
    <source>
        <dbReference type="ARBA" id="ARBA00022692"/>
    </source>
</evidence>
<keyword evidence="4 13" id="KW-0812">Transmembrane</keyword>
<keyword evidence="9 13" id="KW-0066">ATP synthesis</keyword>
<evidence type="ECO:0000256" key="5">
    <source>
        <dbReference type="ARBA" id="ARBA00022781"/>
    </source>
</evidence>
<evidence type="ECO:0000256" key="11">
    <source>
        <dbReference type="ARBA" id="ARBA00025614"/>
    </source>
</evidence>
<dbReference type="PANTHER" id="PTHR33445">
    <property type="entry name" value="ATP SYNTHASE SUBUNIT B', CHLOROPLASTIC"/>
    <property type="match status" value="1"/>
</dbReference>
<evidence type="ECO:0000256" key="7">
    <source>
        <dbReference type="ARBA" id="ARBA00023065"/>
    </source>
</evidence>
<evidence type="ECO:0000256" key="6">
    <source>
        <dbReference type="ARBA" id="ARBA00022989"/>
    </source>
</evidence>
<dbReference type="Pfam" id="PF00430">
    <property type="entry name" value="ATP-synt_B"/>
    <property type="match status" value="1"/>
</dbReference>
<evidence type="ECO:0000256" key="12">
    <source>
        <dbReference type="ARBA" id="ARBA00037847"/>
    </source>
</evidence>
<dbReference type="Proteomes" id="UP001055804">
    <property type="component" value="Unassembled WGS sequence"/>
</dbReference>
<evidence type="ECO:0000256" key="14">
    <source>
        <dbReference type="SAM" id="Coils"/>
    </source>
</evidence>
<comment type="function">
    <text evidence="10 13">F(1)F(0) ATP synthase produces ATP from ADP in the presence of a proton or sodium gradient. F-type ATPases consist of two structural domains, F(1) containing the extramembraneous catalytic core and F(0) containing the membrane proton channel, linked together by a central stalk and a peripheral stalk. During catalysis, ATP synthesis in the catalytic domain of F(1) is coupled via a rotary mechanism of the central stalk subunits to proton translocation.</text>
</comment>
<feature type="coiled-coil region" evidence="14">
    <location>
        <begin position="38"/>
        <end position="101"/>
    </location>
</feature>
<reference evidence="15" key="1">
    <citation type="submission" date="2022-06" db="EMBL/GenBank/DDBJ databases">
        <title>Isolation and Genomics of Futiania mangrovii gen. nov., sp. nov., a Rare and Metabolically-versatile member in the Class Alphaproteobacteria.</title>
        <authorList>
            <person name="Liu L."/>
            <person name="Huang W.-C."/>
            <person name="Pan J."/>
            <person name="Li J."/>
            <person name="Huang Y."/>
            <person name="Du H."/>
            <person name="Liu Y."/>
            <person name="Li M."/>
        </authorList>
    </citation>
    <scope>NUCLEOTIDE SEQUENCE</scope>
    <source>
        <strain evidence="15">FT118</strain>
    </source>
</reference>
<dbReference type="GO" id="GO:0046933">
    <property type="term" value="F:proton-transporting ATP synthase activity, rotational mechanism"/>
    <property type="evidence" value="ECO:0007669"/>
    <property type="project" value="UniProtKB-UniRule"/>
</dbReference>
<evidence type="ECO:0000256" key="8">
    <source>
        <dbReference type="ARBA" id="ARBA00023136"/>
    </source>
</evidence>
<evidence type="ECO:0000313" key="15">
    <source>
        <dbReference type="EMBL" id="MCP1335068.1"/>
    </source>
</evidence>
<keyword evidence="6 13" id="KW-1133">Transmembrane helix</keyword>
<comment type="subcellular location">
    <subcellularLocation>
        <location evidence="13">Cell membrane</location>
        <topology evidence="13">Single-pass membrane protein</topology>
    </subcellularLocation>
    <subcellularLocation>
        <location evidence="12">Endomembrane system</location>
        <topology evidence="12">Single-pass membrane protein</topology>
    </subcellularLocation>
</comment>
<dbReference type="AlphaFoldDB" id="A0A9J6P7S4"/>
<dbReference type="HAMAP" id="MF_01398">
    <property type="entry name" value="ATP_synth_b_bprime"/>
    <property type="match status" value="1"/>
</dbReference>
<keyword evidence="5 13" id="KW-0375">Hydrogen ion transport</keyword>
<organism evidence="15 16">
    <name type="scientific">Futiania mangrovi</name>
    <dbReference type="NCBI Taxonomy" id="2959716"/>
    <lineage>
        <taxon>Bacteria</taxon>
        <taxon>Pseudomonadati</taxon>
        <taxon>Pseudomonadota</taxon>
        <taxon>Alphaproteobacteria</taxon>
        <taxon>Futianiales</taxon>
        <taxon>Futianiaceae</taxon>
        <taxon>Futiania</taxon>
    </lineage>
</organism>
<dbReference type="GO" id="GO:0005886">
    <property type="term" value="C:plasma membrane"/>
    <property type="evidence" value="ECO:0007669"/>
    <property type="project" value="UniProtKB-SubCell"/>
</dbReference>
<dbReference type="EMBL" id="JAMZFT010000001">
    <property type="protein sequence ID" value="MCP1335068.1"/>
    <property type="molecule type" value="Genomic_DNA"/>
</dbReference>
<dbReference type="GO" id="GO:0046961">
    <property type="term" value="F:proton-transporting ATPase activity, rotational mechanism"/>
    <property type="evidence" value="ECO:0007669"/>
    <property type="project" value="TreeGrafter"/>
</dbReference>
<keyword evidence="13" id="KW-1003">Cell membrane</keyword>
<dbReference type="GO" id="GO:0045259">
    <property type="term" value="C:proton-transporting ATP synthase complex"/>
    <property type="evidence" value="ECO:0007669"/>
    <property type="project" value="UniProtKB-KW"/>
</dbReference>
<proteinExistence type="inferred from homology"/>
<evidence type="ECO:0000256" key="13">
    <source>
        <dbReference type="HAMAP-Rule" id="MF_01398"/>
    </source>
</evidence>
<dbReference type="RefSeq" id="WP_269331026.1">
    <property type="nucleotide sequence ID" value="NZ_JAMZFT010000001.1"/>
</dbReference>
<sequence length="251" mass="26762">MTFDWVTFAFQIVNFLVLLAILRYFLFRPVADMIAARKAETAAAMAKAEEARKQAEAATAEAKAQADANRAARRELLDKAKEDAEAEHRRLVDAARQEAARIVAEAHKDAERTRRDAESATVARAKELAAAIARRAADDMPDPPTPAGYAPRLAEALAAMAEGDRHALLSGGDLRIVAARPLGGEEEAAVRAALSGFAGDADLAALPVETDPQMIAGLELRSTSGAVRNSLAHDIAKLTKALADDDRSTAR</sequence>
<dbReference type="InterPro" id="IPR050059">
    <property type="entry name" value="ATP_synthase_B_chain"/>
</dbReference>
<comment type="function">
    <text evidence="11">Component of the F(0) channel, it forms part of the peripheral stalk, linking F(1) to F(0). The b'-subunit is a diverged and duplicated form of b found in plants and photosynthetic bacteria.</text>
</comment>
<evidence type="ECO:0000256" key="3">
    <source>
        <dbReference type="ARBA" id="ARBA00022547"/>
    </source>
</evidence>
<evidence type="ECO:0000313" key="16">
    <source>
        <dbReference type="Proteomes" id="UP001055804"/>
    </source>
</evidence>
<gene>
    <name evidence="13" type="primary">atpF</name>
    <name evidence="15" type="ORF">NJQ99_01450</name>
</gene>
<keyword evidence="16" id="KW-1185">Reference proteome</keyword>
<keyword evidence="7 13" id="KW-0406">Ion transport</keyword>
<keyword evidence="8 13" id="KW-0472">Membrane</keyword>
<protein>
    <recommendedName>
        <fullName evidence="13">ATP synthase subunit b</fullName>
    </recommendedName>
    <alternativeName>
        <fullName evidence="13">ATP synthase F(0) sector subunit b</fullName>
    </alternativeName>
    <alternativeName>
        <fullName evidence="13">ATPase subunit I</fullName>
    </alternativeName>
    <alternativeName>
        <fullName evidence="13">F-type ATPase subunit b</fullName>
        <shortName evidence="13">F-ATPase subunit b</shortName>
    </alternativeName>
</protein>
<name>A0A9J6P7S4_9PROT</name>
<evidence type="ECO:0000256" key="10">
    <source>
        <dbReference type="ARBA" id="ARBA00025198"/>
    </source>
</evidence>
<keyword evidence="3 13" id="KW-0138">CF(0)</keyword>
<comment type="caution">
    <text evidence="15">The sequence shown here is derived from an EMBL/GenBank/DDBJ whole genome shotgun (WGS) entry which is preliminary data.</text>
</comment>
<dbReference type="PANTHER" id="PTHR33445:SF2">
    <property type="entry name" value="ATP SYNTHASE SUBUNIT B', CHLOROPLASTIC"/>
    <property type="match status" value="1"/>
</dbReference>
<evidence type="ECO:0000256" key="9">
    <source>
        <dbReference type="ARBA" id="ARBA00023310"/>
    </source>
</evidence>
<feature type="transmembrane region" description="Helical" evidence="13">
    <location>
        <begin position="6"/>
        <end position="27"/>
    </location>
</feature>
<dbReference type="CDD" id="cd06503">
    <property type="entry name" value="ATP-synt_Fo_b"/>
    <property type="match status" value="1"/>
</dbReference>
<evidence type="ECO:0000256" key="2">
    <source>
        <dbReference type="ARBA" id="ARBA00022448"/>
    </source>
</evidence>
<accession>A0A9J6P7S4</accession>
<keyword evidence="2 13" id="KW-0813">Transport</keyword>
<comment type="similarity">
    <text evidence="1 13">Belongs to the ATPase B chain family.</text>
</comment>
<comment type="subunit">
    <text evidence="13">F-type ATPases have 2 components, F(1) - the catalytic core - and F(0) - the membrane proton channel. F(1) has five subunits: alpha(3), beta(3), gamma(1), delta(1), epsilon(1). F(0) has three main subunits: a(1), b(2) and c(10-14). The alpha and beta chains form an alternating ring which encloses part of the gamma chain. F(1) is attached to F(0) by a central stalk formed by the gamma and epsilon chains, while a peripheral stalk is formed by the delta and b chains.</text>
</comment>
<dbReference type="InterPro" id="IPR002146">
    <property type="entry name" value="ATP_synth_b/b'su_bac/chlpt"/>
</dbReference>
<dbReference type="GO" id="GO:0012505">
    <property type="term" value="C:endomembrane system"/>
    <property type="evidence" value="ECO:0007669"/>
    <property type="project" value="UniProtKB-SubCell"/>
</dbReference>